<evidence type="ECO:0000256" key="18">
    <source>
        <dbReference type="ARBA" id="ARBA00093480"/>
    </source>
</evidence>
<dbReference type="PROSITE" id="PS51421">
    <property type="entry name" value="RAS"/>
    <property type="match status" value="1"/>
</dbReference>
<evidence type="ECO:0000313" key="21">
    <source>
        <dbReference type="RefSeq" id="XP_032807110.1"/>
    </source>
</evidence>
<dbReference type="Gene3D" id="3.40.50.300">
    <property type="entry name" value="P-loop containing nucleotide triphosphate hydrolases"/>
    <property type="match status" value="1"/>
</dbReference>
<keyword evidence="7" id="KW-0460">Magnesium</keyword>
<dbReference type="FunFam" id="3.40.50.300:FF:000273">
    <property type="entry name" value="GTP-binding protein Rheb homolog"/>
    <property type="match status" value="1"/>
</dbReference>
<keyword evidence="11" id="KW-0636">Prenylation</keyword>
<evidence type="ECO:0000256" key="6">
    <source>
        <dbReference type="ARBA" id="ARBA00022801"/>
    </source>
</evidence>
<evidence type="ECO:0000256" key="12">
    <source>
        <dbReference type="ARBA" id="ARBA00037811"/>
    </source>
</evidence>
<comment type="subunit">
    <text evidence="18">Associates with the mTORC1 complex (MTOR, MLST8 and RPTOR) in a guanyl nucleotide-independent manner. Interacts with TSC2. Interacts with MCRS1; the interaction maintains RHEB at the lysosome in its active GTP-bound form and prevents its interaction with the mTORC1 complex inhibitor TSC2, ensuring activation of the mTORC1 complex by RHEB. Interacts (when prenylated) with PDE6D; this promotes release from membranes.</text>
</comment>
<accession>A0AAJ7WRC0</accession>
<comment type="subcellular location">
    <subcellularLocation>
        <location evidence="12">Endoplasmic reticulum membrane</location>
        <topology evidence="12">Lipid-anchor</topology>
        <orientation evidence="12">Cytoplasmic side</orientation>
    </subcellularLocation>
    <subcellularLocation>
        <location evidence="2">Golgi apparatus membrane</location>
        <topology evidence="2">Lipid-anchor</topology>
        <orientation evidence="2">Cytoplasmic side</orientation>
    </subcellularLocation>
    <subcellularLocation>
        <location evidence="1">Lysosome membrane</location>
        <topology evidence="1">Lipid-anchor</topology>
        <orientation evidence="1">Cytoplasmic side</orientation>
    </subcellularLocation>
</comment>
<evidence type="ECO:0000256" key="1">
    <source>
        <dbReference type="ARBA" id="ARBA00004122"/>
    </source>
</evidence>
<keyword evidence="3" id="KW-0488">Methylation</keyword>
<dbReference type="SMART" id="SM00174">
    <property type="entry name" value="RHO"/>
    <property type="match status" value="1"/>
</dbReference>
<dbReference type="SMART" id="SM00173">
    <property type="entry name" value="RAS"/>
    <property type="match status" value="1"/>
</dbReference>
<organism evidence="20 21">
    <name type="scientific">Petromyzon marinus</name>
    <name type="common">Sea lamprey</name>
    <dbReference type="NCBI Taxonomy" id="7757"/>
    <lineage>
        <taxon>Eukaryota</taxon>
        <taxon>Metazoa</taxon>
        <taxon>Chordata</taxon>
        <taxon>Craniata</taxon>
        <taxon>Vertebrata</taxon>
        <taxon>Cyclostomata</taxon>
        <taxon>Hyperoartia</taxon>
        <taxon>Petromyzontiformes</taxon>
        <taxon>Petromyzontidae</taxon>
        <taxon>Petromyzon</taxon>
    </lineage>
</organism>
<dbReference type="InterPro" id="IPR027417">
    <property type="entry name" value="P-loop_NTPase"/>
</dbReference>
<evidence type="ECO:0000313" key="20">
    <source>
        <dbReference type="Proteomes" id="UP001318040"/>
    </source>
</evidence>
<evidence type="ECO:0000256" key="17">
    <source>
        <dbReference type="ARBA" id="ARBA00082764"/>
    </source>
</evidence>
<protein>
    <recommendedName>
        <fullName evidence="16">GTP-binding protein Rheb</fullName>
    </recommendedName>
    <alternativeName>
        <fullName evidence="17">Ras homolog enriched in brain</fullName>
    </alternativeName>
</protein>
<evidence type="ECO:0000256" key="5">
    <source>
        <dbReference type="ARBA" id="ARBA00022741"/>
    </source>
</evidence>
<comment type="catalytic activity">
    <reaction evidence="14">
        <text>GTP + H2O = GDP + phosphate + H(+)</text>
        <dbReference type="Rhea" id="RHEA:19669"/>
        <dbReference type="ChEBI" id="CHEBI:15377"/>
        <dbReference type="ChEBI" id="CHEBI:15378"/>
        <dbReference type="ChEBI" id="CHEBI:37565"/>
        <dbReference type="ChEBI" id="CHEBI:43474"/>
        <dbReference type="ChEBI" id="CHEBI:58189"/>
    </reaction>
    <physiologicalReaction direction="left-to-right" evidence="14">
        <dbReference type="Rhea" id="RHEA:19670"/>
    </physiologicalReaction>
</comment>
<evidence type="ECO:0000256" key="2">
    <source>
        <dbReference type="ARBA" id="ARBA00004444"/>
    </source>
</evidence>
<dbReference type="InterPro" id="IPR005225">
    <property type="entry name" value="Small_GTP-bd"/>
</dbReference>
<dbReference type="GeneID" id="116940887"/>
<sequence length="232" mass="26360">MDATAGTAAQACCSSAAAMPLDQKQKEQKPGNQQQQEEKQEEKKYEKPPIPPKFRKIAVLGFPSVGKSSLTVQFAQDEFLNSYDPTIENTFNKMLTVDGQEFHLKLVDTAGQDEYSPFQQFYSLDVHGYVLVYSVTSNRSFQVIQTIHDKLKDIIGRVRVPMLLVGNKKDLSMDRVISYEEGKKLANSWHAAFIESTAKENEAVQEVFRQIVLEMERIDKNCMRSKFSCCLM</sequence>
<dbReference type="CDD" id="cd04137">
    <property type="entry name" value="RheB"/>
    <property type="match status" value="1"/>
</dbReference>
<dbReference type="RefSeq" id="XP_032807110.1">
    <property type="nucleotide sequence ID" value="XM_032951219.1"/>
</dbReference>
<keyword evidence="6" id="KW-0378">Hydrolase</keyword>
<keyword evidence="20" id="KW-1185">Reference proteome</keyword>
<dbReference type="GO" id="GO:0003924">
    <property type="term" value="F:GTPase activity"/>
    <property type="evidence" value="ECO:0007669"/>
    <property type="project" value="InterPro"/>
</dbReference>
<feature type="region of interest" description="Disordered" evidence="19">
    <location>
        <begin position="20"/>
        <end position="50"/>
    </location>
</feature>
<keyword evidence="9" id="KW-0472">Membrane</keyword>
<dbReference type="PANTHER" id="PTHR24070">
    <property type="entry name" value="RAS, DI-RAS, AND RHEB FAMILY MEMBERS OF SMALL GTPASE SUPERFAMILY"/>
    <property type="match status" value="1"/>
</dbReference>
<evidence type="ECO:0000256" key="3">
    <source>
        <dbReference type="ARBA" id="ARBA00022481"/>
    </source>
</evidence>
<gene>
    <name evidence="21" type="primary">LOC116940887</name>
</gene>
<dbReference type="GO" id="GO:0000139">
    <property type="term" value="C:Golgi membrane"/>
    <property type="evidence" value="ECO:0007669"/>
    <property type="project" value="UniProtKB-SubCell"/>
</dbReference>
<keyword evidence="4" id="KW-0479">Metal-binding</keyword>
<evidence type="ECO:0000256" key="7">
    <source>
        <dbReference type="ARBA" id="ARBA00022842"/>
    </source>
</evidence>
<evidence type="ECO:0000256" key="4">
    <source>
        <dbReference type="ARBA" id="ARBA00022723"/>
    </source>
</evidence>
<dbReference type="GO" id="GO:0005525">
    <property type="term" value="F:GTP binding"/>
    <property type="evidence" value="ECO:0007669"/>
    <property type="project" value="UniProtKB-KW"/>
</dbReference>
<dbReference type="GO" id="GO:0005789">
    <property type="term" value="C:endoplasmic reticulum membrane"/>
    <property type="evidence" value="ECO:0007669"/>
    <property type="project" value="UniProtKB-SubCell"/>
</dbReference>
<evidence type="ECO:0000256" key="19">
    <source>
        <dbReference type="SAM" id="MobiDB-lite"/>
    </source>
</evidence>
<name>A0AAJ7WRC0_PETMA</name>
<evidence type="ECO:0000256" key="13">
    <source>
        <dbReference type="ARBA" id="ARBA00037969"/>
    </source>
</evidence>
<keyword evidence="5" id="KW-0547">Nucleotide-binding</keyword>
<evidence type="ECO:0000256" key="15">
    <source>
        <dbReference type="ARBA" id="ARBA00054514"/>
    </source>
</evidence>
<evidence type="ECO:0000256" key="10">
    <source>
        <dbReference type="ARBA" id="ARBA00023288"/>
    </source>
</evidence>
<dbReference type="AlphaFoldDB" id="A0AAJ7WRC0"/>
<dbReference type="PRINTS" id="PR00449">
    <property type="entry name" value="RASTRNSFRMNG"/>
</dbReference>
<dbReference type="GO" id="GO:0005765">
    <property type="term" value="C:lysosomal membrane"/>
    <property type="evidence" value="ECO:0007669"/>
    <property type="project" value="UniProtKB-SubCell"/>
</dbReference>
<dbReference type="NCBIfam" id="TIGR00231">
    <property type="entry name" value="small_GTP"/>
    <property type="match status" value="1"/>
</dbReference>
<dbReference type="PROSITE" id="PS51419">
    <property type="entry name" value="RAB"/>
    <property type="match status" value="1"/>
</dbReference>
<dbReference type="Pfam" id="PF00071">
    <property type="entry name" value="Ras"/>
    <property type="match status" value="1"/>
</dbReference>
<reference evidence="21" key="1">
    <citation type="submission" date="2025-08" db="UniProtKB">
        <authorList>
            <consortium name="RefSeq"/>
        </authorList>
    </citation>
    <scope>IDENTIFICATION</scope>
    <source>
        <tissue evidence="21">Sperm</tissue>
    </source>
</reference>
<comment type="similarity">
    <text evidence="13">Belongs to the small GTPase superfamily. Rheb family.</text>
</comment>
<evidence type="ECO:0000256" key="8">
    <source>
        <dbReference type="ARBA" id="ARBA00023134"/>
    </source>
</evidence>
<dbReference type="InterPro" id="IPR020849">
    <property type="entry name" value="Small_GTPase_Ras-type"/>
</dbReference>
<dbReference type="Proteomes" id="UP001318040">
    <property type="component" value="Chromosome 10"/>
</dbReference>
<dbReference type="GO" id="GO:0007165">
    <property type="term" value="P:signal transduction"/>
    <property type="evidence" value="ECO:0007669"/>
    <property type="project" value="InterPro"/>
</dbReference>
<keyword evidence="8" id="KW-0342">GTP-binding</keyword>
<evidence type="ECO:0000256" key="11">
    <source>
        <dbReference type="ARBA" id="ARBA00023289"/>
    </source>
</evidence>
<feature type="compositionally biased region" description="Basic and acidic residues" evidence="19">
    <location>
        <begin position="36"/>
        <end position="47"/>
    </location>
</feature>
<dbReference type="SMART" id="SM00175">
    <property type="entry name" value="RAB"/>
    <property type="match status" value="1"/>
</dbReference>
<dbReference type="SUPFAM" id="SSF52540">
    <property type="entry name" value="P-loop containing nucleoside triphosphate hydrolases"/>
    <property type="match status" value="1"/>
</dbReference>
<dbReference type="PROSITE" id="PS51420">
    <property type="entry name" value="RHO"/>
    <property type="match status" value="1"/>
</dbReference>
<evidence type="ECO:0000256" key="14">
    <source>
        <dbReference type="ARBA" id="ARBA00049117"/>
    </source>
</evidence>
<keyword evidence="10" id="KW-0449">Lipoprotein</keyword>
<proteinExistence type="inferred from homology"/>
<evidence type="ECO:0000256" key="9">
    <source>
        <dbReference type="ARBA" id="ARBA00023136"/>
    </source>
</evidence>
<dbReference type="KEGG" id="pmrn:116940887"/>
<evidence type="ECO:0000256" key="16">
    <source>
        <dbReference type="ARBA" id="ARBA00068300"/>
    </source>
</evidence>
<dbReference type="GO" id="GO:0046872">
    <property type="term" value="F:metal ion binding"/>
    <property type="evidence" value="ECO:0007669"/>
    <property type="project" value="UniProtKB-KW"/>
</dbReference>
<comment type="function">
    <text evidence="15">Small GTPase that acts as an allosteric activator of the canonical mTORC1 complex, an evolutionarily conserved central nutrient sensor that stimulates anabolic reactions and macromolecule biosynthesis to promote cellular biomass generation and growth. In response to nutrients, growth factors or amino acids, specifically activates the protein kinase activity of MTOR, the catalytic component of the mTORC1 complex: acts by causing a conformational change that allows the alignment of residues in the active site of MTOR, thereby enhancing the phosphorylation of ribosomal protein S6 kinase (RPS6KB1 and RPS6KB2) and EIF4EBP1 (4E-BP1). RHEB is also required for localization of the TSC-TBC complex to lysosomal membranes. In response to starvation, RHEB is inactivated by the TSC-TBC complex, preventing activation of mTORC1. Has low intrinsic GTPase activity.</text>
</comment>
<dbReference type="InterPro" id="IPR001806">
    <property type="entry name" value="Small_GTPase"/>
</dbReference>